<dbReference type="InterPro" id="IPR043968">
    <property type="entry name" value="SGNH"/>
</dbReference>
<feature type="transmembrane region" description="Helical" evidence="1">
    <location>
        <begin position="52"/>
        <end position="68"/>
    </location>
</feature>
<feature type="transmembrane region" description="Helical" evidence="1">
    <location>
        <begin position="12"/>
        <end position="32"/>
    </location>
</feature>
<dbReference type="EMBL" id="PVNO01000026">
    <property type="protein sequence ID" value="PRO68455.1"/>
    <property type="molecule type" value="Genomic_DNA"/>
</dbReference>
<accession>A0ABX5CLY5</accession>
<reference evidence="4" key="1">
    <citation type="journal article" date="2020" name="Int. J. Syst. Evol. Microbiol.">
        <title>Alteromonas alba sp. nov., a marine bacterium isolated from the seawater of the West Pacific Ocean.</title>
        <authorList>
            <person name="Sun C."/>
            <person name="Wu Y.-H."/>
            <person name="Xamxidin M."/>
            <person name="Cheng H."/>
            <person name="Xu X.-W."/>
        </authorList>
    </citation>
    <scope>NUCLEOTIDE SEQUENCE [LARGE SCALE GENOMIC DNA]</scope>
    <source>
        <strain evidence="4">9a2</strain>
    </source>
</reference>
<evidence type="ECO:0000256" key="1">
    <source>
        <dbReference type="SAM" id="Phobius"/>
    </source>
</evidence>
<gene>
    <name evidence="3" type="ORF">C6Y39_12470</name>
</gene>
<organism evidence="3 4">
    <name type="scientific">Alteromonas gracilis</name>
    <dbReference type="NCBI Taxonomy" id="1479524"/>
    <lineage>
        <taxon>Bacteria</taxon>
        <taxon>Pseudomonadati</taxon>
        <taxon>Pseudomonadota</taxon>
        <taxon>Gammaproteobacteria</taxon>
        <taxon>Alteromonadales</taxon>
        <taxon>Alteromonadaceae</taxon>
        <taxon>Alteromonas/Salinimonas group</taxon>
        <taxon>Alteromonas</taxon>
    </lineage>
</organism>
<proteinExistence type="predicted"/>
<protein>
    <recommendedName>
        <fullName evidence="2">SGNH domain-containing protein</fullName>
    </recommendedName>
</protein>
<evidence type="ECO:0000259" key="2">
    <source>
        <dbReference type="Pfam" id="PF19040"/>
    </source>
</evidence>
<keyword evidence="1" id="KW-0472">Membrane</keyword>
<keyword evidence="1" id="KW-1133">Transmembrane helix</keyword>
<dbReference type="Proteomes" id="UP000239539">
    <property type="component" value="Unassembled WGS sequence"/>
</dbReference>
<sequence length="396" mass="46020">MVLLFSDQRNFTGKVLSTGFLTKVGLISYSLYLWHQPILALMKKEYSLHLEPVQILIAITLTFLLSYLTWKYIETPFRNRKRFNGRKILRYSFISVFICFLCGFLLRENLQIQKIVAPEQMARYEILKNADNSHTNQVMFDNKDCKFWSSEFNSNFINRFEKCANKYNGAVFILGGSHGMDLYNAIAKNALNPFVVSVSRGFCRAHEFIGDQSKLPKCQYEDFKTFAKKFSKSISYVLYTQTPDRLFKVNTLHSATHEDLSLERVREVVNYLADIKEKHSLNVIMIGMLPSLKISPISWRYEQPFEQQFDEIISQNSIELTIVVDEIFSTELEKYKIPYISKFESFALTLPNDLILEGGVTYSDNRHISHTGEMIFGQRFIENMVDKGFVLLNSSQ</sequence>
<dbReference type="PANTHER" id="PTHR23028:SF53">
    <property type="entry name" value="ACYL_TRANSF_3 DOMAIN-CONTAINING PROTEIN"/>
    <property type="match status" value="1"/>
</dbReference>
<comment type="caution">
    <text evidence="3">The sequence shown here is derived from an EMBL/GenBank/DDBJ whole genome shotgun (WGS) entry which is preliminary data.</text>
</comment>
<evidence type="ECO:0000313" key="4">
    <source>
        <dbReference type="Proteomes" id="UP000239539"/>
    </source>
</evidence>
<dbReference type="Pfam" id="PF19040">
    <property type="entry name" value="SGNH"/>
    <property type="match status" value="1"/>
</dbReference>
<dbReference type="RefSeq" id="WP_146128607.1">
    <property type="nucleotide sequence ID" value="NZ_PVNO01000026.1"/>
</dbReference>
<feature type="transmembrane region" description="Helical" evidence="1">
    <location>
        <begin position="88"/>
        <end position="106"/>
    </location>
</feature>
<keyword evidence="4" id="KW-1185">Reference proteome</keyword>
<dbReference type="PANTHER" id="PTHR23028">
    <property type="entry name" value="ACETYLTRANSFERASE"/>
    <property type="match status" value="1"/>
</dbReference>
<evidence type="ECO:0000313" key="3">
    <source>
        <dbReference type="EMBL" id="PRO68455.1"/>
    </source>
</evidence>
<feature type="domain" description="SGNH" evidence="2">
    <location>
        <begin position="159"/>
        <end position="381"/>
    </location>
</feature>
<dbReference type="InterPro" id="IPR050879">
    <property type="entry name" value="Acyltransferase_3"/>
</dbReference>
<name>A0ABX5CLY5_9ALTE</name>
<keyword evidence="1" id="KW-0812">Transmembrane</keyword>